<accession>A0A1J8PPU9</accession>
<proteinExistence type="predicted"/>
<organism evidence="1 2">
    <name type="scientific">Rhizopogon vesiculosus</name>
    <dbReference type="NCBI Taxonomy" id="180088"/>
    <lineage>
        <taxon>Eukaryota</taxon>
        <taxon>Fungi</taxon>
        <taxon>Dikarya</taxon>
        <taxon>Basidiomycota</taxon>
        <taxon>Agaricomycotina</taxon>
        <taxon>Agaricomycetes</taxon>
        <taxon>Agaricomycetidae</taxon>
        <taxon>Boletales</taxon>
        <taxon>Suillineae</taxon>
        <taxon>Rhizopogonaceae</taxon>
        <taxon>Rhizopogon</taxon>
    </lineage>
</organism>
<dbReference type="EMBL" id="LVVM01005328">
    <property type="protein sequence ID" value="OJA10909.1"/>
    <property type="molecule type" value="Genomic_DNA"/>
</dbReference>
<evidence type="ECO:0000313" key="2">
    <source>
        <dbReference type="Proteomes" id="UP000183567"/>
    </source>
</evidence>
<comment type="caution">
    <text evidence="1">The sequence shown here is derived from an EMBL/GenBank/DDBJ whole genome shotgun (WGS) entry which is preliminary data.</text>
</comment>
<gene>
    <name evidence="1" type="ORF">AZE42_12522</name>
</gene>
<evidence type="ECO:0000313" key="1">
    <source>
        <dbReference type="EMBL" id="OJA10909.1"/>
    </source>
</evidence>
<reference evidence="1 2" key="1">
    <citation type="submission" date="2016-03" db="EMBL/GenBank/DDBJ databases">
        <title>Comparative genomics of the ectomycorrhizal sister species Rhizopogon vinicolor and Rhizopogon vesiculosus (Basidiomycota: Boletales) reveals a divergence of the mating type B locus.</title>
        <authorList>
            <person name="Mujic A.B."/>
            <person name="Kuo A."/>
            <person name="Tritt A."/>
            <person name="Lipzen A."/>
            <person name="Chen C."/>
            <person name="Johnson J."/>
            <person name="Sharma A."/>
            <person name="Barry K."/>
            <person name="Grigoriev I.V."/>
            <person name="Spatafora J.W."/>
        </authorList>
    </citation>
    <scope>NUCLEOTIDE SEQUENCE [LARGE SCALE GENOMIC DNA]</scope>
    <source>
        <strain evidence="1 2">AM-OR11-056</strain>
    </source>
</reference>
<sequence length="10" mass="1133">MARSRAAHSF</sequence>
<dbReference type="Proteomes" id="UP000183567">
    <property type="component" value="Unassembled WGS sequence"/>
</dbReference>
<keyword evidence="2" id="KW-1185">Reference proteome</keyword>
<feature type="non-terminal residue" evidence="1">
    <location>
        <position position="10"/>
    </location>
</feature>
<protein>
    <submittedName>
        <fullName evidence="1">Uncharacterized protein</fullName>
    </submittedName>
</protein>
<name>A0A1J8PPU9_9AGAM</name>